<feature type="region of interest" description="Disordered" evidence="1">
    <location>
        <begin position="1"/>
        <end position="64"/>
    </location>
</feature>
<feature type="compositionally biased region" description="Basic and acidic residues" evidence="1">
    <location>
        <begin position="358"/>
        <end position="368"/>
    </location>
</feature>
<keyword evidence="3" id="KW-1185">Reference proteome</keyword>
<accession>A0ABQ7P2K7</accession>
<feature type="compositionally biased region" description="Acidic residues" evidence="1">
    <location>
        <begin position="14"/>
        <end position="25"/>
    </location>
</feature>
<feature type="compositionally biased region" description="Acidic residues" evidence="1">
    <location>
        <begin position="332"/>
        <end position="352"/>
    </location>
</feature>
<name>A0ABQ7P2K7_9HYPO</name>
<feature type="compositionally biased region" description="Basic and acidic residues" evidence="1">
    <location>
        <begin position="1"/>
        <end position="13"/>
    </location>
</feature>
<evidence type="ECO:0000313" key="2">
    <source>
        <dbReference type="EMBL" id="KAG5952628.1"/>
    </source>
</evidence>
<protein>
    <submittedName>
        <fullName evidence="2">Uncharacterized protein</fullName>
    </submittedName>
</protein>
<dbReference type="EMBL" id="SRPR01000488">
    <property type="protein sequence ID" value="KAG5952628.1"/>
    <property type="molecule type" value="Genomic_DNA"/>
</dbReference>
<organism evidence="2 3">
    <name type="scientific">Claviceps arundinis</name>
    <dbReference type="NCBI Taxonomy" id="1623583"/>
    <lineage>
        <taxon>Eukaryota</taxon>
        <taxon>Fungi</taxon>
        <taxon>Dikarya</taxon>
        <taxon>Ascomycota</taxon>
        <taxon>Pezizomycotina</taxon>
        <taxon>Sordariomycetes</taxon>
        <taxon>Hypocreomycetidae</taxon>
        <taxon>Hypocreales</taxon>
        <taxon>Clavicipitaceae</taxon>
        <taxon>Claviceps</taxon>
    </lineage>
</organism>
<evidence type="ECO:0000256" key="1">
    <source>
        <dbReference type="SAM" id="MobiDB-lite"/>
    </source>
</evidence>
<comment type="caution">
    <text evidence="2">The sequence shown here is derived from an EMBL/GenBank/DDBJ whole genome shotgun (WGS) entry which is preliminary data.</text>
</comment>
<feature type="region of interest" description="Disordered" evidence="1">
    <location>
        <begin position="332"/>
        <end position="380"/>
    </location>
</feature>
<evidence type="ECO:0000313" key="3">
    <source>
        <dbReference type="Proteomes" id="UP000742024"/>
    </source>
</evidence>
<reference evidence="2 3" key="1">
    <citation type="journal article" date="2020" name="bioRxiv">
        <title>Whole genome comparisons of ergot fungi reveals the divergence and evolution of species within the genus Claviceps are the result of varying mechanisms driving genome evolution and host range expansion.</title>
        <authorList>
            <person name="Wyka S.A."/>
            <person name="Mondo S.J."/>
            <person name="Liu M."/>
            <person name="Dettman J."/>
            <person name="Nalam V."/>
            <person name="Broders K.D."/>
        </authorList>
    </citation>
    <scope>NUCLEOTIDE SEQUENCE [LARGE SCALE GENOMIC DNA]</scope>
    <source>
        <strain evidence="2 3">LM583</strain>
    </source>
</reference>
<gene>
    <name evidence="2" type="ORF">E4U57_005919</name>
</gene>
<dbReference type="Proteomes" id="UP000742024">
    <property type="component" value="Unassembled WGS sequence"/>
</dbReference>
<sequence>MHPRVSIDHHDGNDDSDESSSEDCNDSFGPFPDEEEDNAIEHFPHEDDSDDEVHTSTVDGNEDSWAVNHSDVNYTYRAKSFIQKVSKPTFDSDQAIRMLHKRCSIDFGSNASRVEDPDHGGRAVESSDKMYTEFFLDFLSIIGRPGEAISNLDCPLSVSIPMSFSNWAEPYAAKHASGIDFKLTGRTFRLAKTDKSETWFIVMHPKPDFTSEDPKPHRKLKQGLASDSGMLKERATSLAAYITAVFNDPELIGYGVERCWRPGSRYSKTLPYKAWAVFQDRFMQGWSTWSQRQSGDSYWTTNEPAFHYYCYGQNENIFLSPTLTQKLQGLEEETYEGPPGADEDSSSGDDSEASSSRTSRDSAGEESHRHRRRAANLADQDRLISQADSIQKLEDTLSSHYNIDRIGTVSYALAACVHSSTKDDEPRCLLGNRNQIASQYVGLGSRGFTFYSQAFHPVYGNFTSNSPPDFLANLLAALGGNMASDFEGDEVLSFGYFQGYSNIKRAVRHNTAALSATKGLATAGMTCPKANATGHAVIRRRREKALSAMIGGQTPDNPTDSKPFARENQQIQNYIMIREAPYRLEQVVSIDMRRVAQNCRTFRVVMRPMIQIMRFFLCERAAFTSIFWSMPMDIFPGIMCAYSRLFELALDGMRKRFDSTGQVGLNLANSEAVAVLDRLGGYVFTGSDRHLPERVLRPLGTVESIRCNAWPFIDPKKLNMVRGTIDMQTWPTSSETGRPMLLHVDELRYHYGAVVADSRESELWLAQLGDDGIRNSSQMSAFVAELVKGRWVPETRHFLAQQVRKRLNRSTPGGAHLSSDDILAGAKAIAAWEEESYPFRTEALERLKKGLEPSAARVRIDGTVLRTRHDHAHHLIQSVRAGKAGVHACQASTWPKTLQKIMVEWCDVQARYQDPRAVDCERTWALMLMASMKTLGIEWVLGSANGRIVSTAIVELQDDSSVAQRIPSARIGTIQHVVEAAQIRHDLTLQTQAAAKHKVFSFIDFGCKYPFEQIPPLIQEGFDNPSSTDDQINAHYEIARLTLSANIADKSCQLMLMLILTICSSTETPQVLPTRSGEVPHFSALPASASHKNEAQLALVMATRMLWFLFPDYFPTSDQPPPAAYSIREMTKKIEHKGVNNRIIDQLGWVTVSGKRKTPRNTDMKINPLHILLRRKTALEAAMGQPHTFIANVFRSRDPIWAQRCGRIIHTEPVPDGDL</sequence>
<proteinExistence type="predicted"/>